<feature type="compositionally biased region" description="Polar residues" evidence="1">
    <location>
        <begin position="127"/>
        <end position="139"/>
    </location>
</feature>
<protein>
    <submittedName>
        <fullName evidence="3">PTPRD</fullName>
        <ecNumber evidence="3">3.1.3.48</ecNumber>
    </submittedName>
</protein>
<dbReference type="GO" id="GO:0004725">
    <property type="term" value="F:protein tyrosine phosphatase activity"/>
    <property type="evidence" value="ECO:0007669"/>
    <property type="project" value="UniProtKB-EC"/>
</dbReference>
<evidence type="ECO:0000313" key="4">
    <source>
        <dbReference type="Proteomes" id="UP000507470"/>
    </source>
</evidence>
<sequence>MRNKSPYKLNFIPTNQPDYLTNARLLRRKPRNVFKLPDHVWEGGEEINRSGYLSKSKLDKQHSFKGVFKSKNVFKLPNNVWKTKGPTVQPKEKFTHNNFKTRSTTSSNVWKTKGPTVQPKEKFTHNNFKTRSTTSSNVWKTKGPTVQPKEKFTHNNFKTRSTTSSNVWKTKGPTVQPKEKFTHNNFKTRSTTSSNVRKTRGIIVYKNITTDKVTSHTVITMPSDNTNDGNRSNVSVRKLSQTTGETNNIGTVIGPIVAFILLLVAIIAIVLYKSKCLRKKRKGQRQTINGEIPNQNDIELQPMNRQKEPIGIDTENVSD</sequence>
<feature type="region of interest" description="Disordered" evidence="1">
    <location>
        <begin position="98"/>
        <end position="117"/>
    </location>
</feature>
<feature type="compositionally biased region" description="Polar residues" evidence="1">
    <location>
        <begin position="154"/>
        <end position="168"/>
    </location>
</feature>
<dbReference type="EMBL" id="CACVKT020000809">
    <property type="protein sequence ID" value="CAC5363235.1"/>
    <property type="molecule type" value="Genomic_DNA"/>
</dbReference>
<feature type="compositionally biased region" description="Polar residues" evidence="1">
    <location>
        <begin position="285"/>
        <end position="298"/>
    </location>
</feature>
<keyword evidence="4" id="KW-1185">Reference proteome</keyword>
<evidence type="ECO:0000256" key="1">
    <source>
        <dbReference type="SAM" id="MobiDB-lite"/>
    </source>
</evidence>
<dbReference type="EC" id="3.1.3.48" evidence="3"/>
<feature type="compositionally biased region" description="Polar residues" evidence="1">
    <location>
        <begin position="98"/>
        <end position="110"/>
    </location>
</feature>
<keyword evidence="2" id="KW-0472">Membrane</keyword>
<dbReference type="Proteomes" id="UP000507470">
    <property type="component" value="Unassembled WGS sequence"/>
</dbReference>
<accession>A0A6J8A8H5</accession>
<keyword evidence="2" id="KW-0812">Transmembrane</keyword>
<proteinExistence type="predicted"/>
<feature type="transmembrane region" description="Helical" evidence="2">
    <location>
        <begin position="252"/>
        <end position="272"/>
    </location>
</feature>
<evidence type="ECO:0000256" key="2">
    <source>
        <dbReference type="SAM" id="Phobius"/>
    </source>
</evidence>
<name>A0A6J8A8H5_MYTCO</name>
<evidence type="ECO:0000313" key="3">
    <source>
        <dbReference type="EMBL" id="CAC5363235.1"/>
    </source>
</evidence>
<dbReference type="AlphaFoldDB" id="A0A6J8A8H5"/>
<keyword evidence="2" id="KW-1133">Transmembrane helix</keyword>
<reference evidence="3 4" key="1">
    <citation type="submission" date="2020-06" db="EMBL/GenBank/DDBJ databases">
        <authorList>
            <person name="Li R."/>
            <person name="Bekaert M."/>
        </authorList>
    </citation>
    <scope>NUCLEOTIDE SEQUENCE [LARGE SCALE GENOMIC DNA]</scope>
    <source>
        <strain evidence="4">wild</strain>
    </source>
</reference>
<keyword evidence="3" id="KW-0378">Hydrolase</keyword>
<organism evidence="3 4">
    <name type="scientific">Mytilus coruscus</name>
    <name type="common">Sea mussel</name>
    <dbReference type="NCBI Taxonomy" id="42192"/>
    <lineage>
        <taxon>Eukaryota</taxon>
        <taxon>Metazoa</taxon>
        <taxon>Spiralia</taxon>
        <taxon>Lophotrochozoa</taxon>
        <taxon>Mollusca</taxon>
        <taxon>Bivalvia</taxon>
        <taxon>Autobranchia</taxon>
        <taxon>Pteriomorphia</taxon>
        <taxon>Mytilida</taxon>
        <taxon>Mytiloidea</taxon>
        <taxon>Mytilidae</taxon>
        <taxon>Mytilinae</taxon>
        <taxon>Mytilus</taxon>
    </lineage>
</organism>
<feature type="region of interest" description="Disordered" evidence="1">
    <location>
        <begin position="127"/>
        <end position="179"/>
    </location>
</feature>
<dbReference type="OrthoDB" id="6124542at2759"/>
<feature type="region of interest" description="Disordered" evidence="1">
    <location>
        <begin position="282"/>
        <end position="319"/>
    </location>
</feature>
<gene>
    <name evidence="3" type="ORF">MCOR_4734</name>
</gene>